<dbReference type="SMART" id="SM00312">
    <property type="entry name" value="PX"/>
    <property type="match status" value="1"/>
</dbReference>
<protein>
    <recommendedName>
        <fullName evidence="2">PX domain-containing protein</fullName>
    </recommendedName>
</protein>
<dbReference type="PROSITE" id="PS50195">
    <property type="entry name" value="PX"/>
    <property type="match status" value="1"/>
</dbReference>
<dbReference type="Gene3D" id="3.30.1520.10">
    <property type="entry name" value="Phox-like domain"/>
    <property type="match status" value="1"/>
</dbReference>
<evidence type="ECO:0000313" key="4">
    <source>
        <dbReference type="Proteomes" id="UP000298138"/>
    </source>
</evidence>
<feature type="compositionally biased region" description="Polar residues" evidence="1">
    <location>
        <begin position="344"/>
        <end position="362"/>
    </location>
</feature>
<dbReference type="InterPro" id="IPR024555">
    <property type="entry name" value="PX-associated"/>
</dbReference>
<dbReference type="GO" id="GO:0035091">
    <property type="term" value="F:phosphatidylinositol binding"/>
    <property type="evidence" value="ECO:0007669"/>
    <property type="project" value="InterPro"/>
</dbReference>
<dbReference type="PANTHER" id="PTHR47185">
    <property type="entry name" value="PX DOMAIN-CONTAINING PROTEIN YPR097W"/>
    <property type="match status" value="1"/>
</dbReference>
<dbReference type="Pfam" id="PF12828">
    <property type="entry name" value="PXB"/>
    <property type="match status" value="1"/>
</dbReference>
<dbReference type="Proteomes" id="UP000298138">
    <property type="component" value="Unassembled WGS sequence"/>
</dbReference>
<feature type="compositionally biased region" description="Pro residues" evidence="1">
    <location>
        <begin position="26"/>
        <end position="39"/>
    </location>
</feature>
<feature type="region of interest" description="Disordered" evidence="1">
    <location>
        <begin position="326"/>
        <end position="377"/>
    </location>
</feature>
<dbReference type="InParanoid" id="A0A4S2MU48"/>
<feature type="domain" description="PX" evidence="2">
    <location>
        <begin position="223"/>
        <end position="420"/>
    </location>
</feature>
<dbReference type="OrthoDB" id="2117459at2759"/>
<accession>A0A4S2MU48</accession>
<dbReference type="EMBL" id="ML220127">
    <property type="protein sequence ID" value="TGZ80068.1"/>
    <property type="molecule type" value="Genomic_DNA"/>
</dbReference>
<feature type="region of interest" description="Disordered" evidence="1">
    <location>
        <begin position="911"/>
        <end position="944"/>
    </location>
</feature>
<dbReference type="AlphaFoldDB" id="A0A4S2MU48"/>
<dbReference type="InterPro" id="IPR024554">
    <property type="entry name" value="LEC1-like_C"/>
</dbReference>
<evidence type="ECO:0000313" key="3">
    <source>
        <dbReference type="EMBL" id="TGZ80068.1"/>
    </source>
</evidence>
<evidence type="ECO:0000259" key="2">
    <source>
        <dbReference type="PROSITE" id="PS50195"/>
    </source>
</evidence>
<reference evidence="3 4" key="1">
    <citation type="submission" date="2019-04" db="EMBL/GenBank/DDBJ databases">
        <title>Comparative genomics and transcriptomics to analyze fruiting body development in filamentous ascomycetes.</title>
        <authorList>
            <consortium name="DOE Joint Genome Institute"/>
            <person name="Lutkenhaus R."/>
            <person name="Traeger S."/>
            <person name="Breuer J."/>
            <person name="Kuo A."/>
            <person name="Lipzen A."/>
            <person name="Pangilinan J."/>
            <person name="Dilworth D."/>
            <person name="Sandor L."/>
            <person name="Poggeler S."/>
            <person name="Barry K."/>
            <person name="Grigoriev I.V."/>
            <person name="Nowrousian M."/>
        </authorList>
    </citation>
    <scope>NUCLEOTIDE SEQUENCE [LARGE SCALE GENOMIC DNA]</scope>
    <source>
        <strain evidence="3 4">CBS 389.68</strain>
    </source>
</reference>
<feature type="compositionally biased region" description="Basic and acidic residues" evidence="1">
    <location>
        <begin position="363"/>
        <end position="372"/>
    </location>
</feature>
<evidence type="ECO:0000256" key="1">
    <source>
        <dbReference type="SAM" id="MobiDB-lite"/>
    </source>
</evidence>
<dbReference type="InterPro" id="IPR001683">
    <property type="entry name" value="PX_dom"/>
</dbReference>
<feature type="region of interest" description="Disordered" evidence="1">
    <location>
        <begin position="1"/>
        <end position="42"/>
    </location>
</feature>
<name>A0A4S2MU48_9PEZI</name>
<feature type="compositionally biased region" description="Acidic residues" evidence="1">
    <location>
        <begin position="921"/>
        <end position="932"/>
    </location>
</feature>
<dbReference type="CDD" id="cd06869">
    <property type="entry name" value="PX_UP2_fungi"/>
    <property type="match status" value="1"/>
</dbReference>
<keyword evidence="4" id="KW-1185">Reference proteome</keyword>
<dbReference type="SUPFAM" id="SSF64268">
    <property type="entry name" value="PX domain"/>
    <property type="match status" value="1"/>
</dbReference>
<dbReference type="FunCoup" id="A0A4S2MU48">
    <property type="interactions" value="26"/>
</dbReference>
<sequence length="982" mass="111266">MAIVDIDTTPPATLDTPTPTIEHPEMPPPPPSATTPTPTPDMSNLSLTDSGHVLTGKQEHYLKRELISRQVKFEIGELSSPTALQRFGAPFSSPLGEVAPVDSELPILRYIFVNNVRNFPFLDKAREKEFWQDKLQVFLESFASKRISSSEDRHEETKRRKLALKAEKLVELMMNSGIPTASGYEERITFKEIEQAGGPDRQANEKGLLANVPEGHMINGWDVNVCTVRQTSVKRTVRYHVHPEFIIRSKREGYQDVVVGRRYGAFSKLHHDIRAELPGKVLPPVPRKLKQQSTPAPQPSFWQSTGIVAMPDADDADSVISRVTSISSDVSIPPSPKKNHKKSLSANLGISNGSSRNASRTSFDSRRAKTPDPHNAQPITLWRENQRVSLRAFLRTLLNDPQIAGSQAMMHFLSHDPITLNEEELMDEGRRRAMDEIRLEEQKKFFEIASKRARELDVYMEGFRREIVENSGLTKLFAAIRQSNTIADLPLQYQKFAEWLRIEVAATIYHIFLAEDNSSEMFAQGKRIHSMIPYTLMKNIIRIANPAAVINGVLDLFLASPFGTKSLMQRIIAVAIKDSIRGLQKGIESLITKIGDPLLCQKLEKFVDSDEEVKDRTRAEAVEEQLDLVVVVLRSPEYGPEMQPQQIEKVFNGYVAFESAVENIHAEIKSSAHYFSNLKQLLKLYTRRRDKNMMLALIEEPVSLQLFRDLFSIFYEPLIRVYKSANVYNSVTDFADFVEDMIHVVEKAQSHDMATDPNVTVQSFIDLCQRHEDNFYKFVHEVHIHDDGLFENLMTWLEEILNFLRNGPKSGKKLDMNALFEEAVERGVIDQVKAREEINAIVHWQHQRRKWHNEKTKQKMASAGNGRDHWAGSGPGGITPGDFGINDVSSILIPTAQVAWQLTNTSQSDLDSLDSIASDMQPDDEDEEDEALNDPITTERKKKKRIAETLKRRAGEPEKPVVSEILKLGPMFLDSLRQVLAD</sequence>
<gene>
    <name evidence="3" type="ORF">EX30DRAFT_68474</name>
</gene>
<dbReference type="InterPro" id="IPR036871">
    <property type="entry name" value="PX_dom_sf"/>
</dbReference>
<dbReference type="Pfam" id="PF12825">
    <property type="entry name" value="DUF3818"/>
    <property type="match status" value="1"/>
</dbReference>
<dbReference type="STRING" id="341454.A0A4S2MU48"/>
<proteinExistence type="predicted"/>
<dbReference type="PANTHER" id="PTHR47185:SF1">
    <property type="entry name" value="PX DOMAIN-CONTAINING PROTEIN YPR097W"/>
    <property type="match status" value="1"/>
</dbReference>
<feature type="compositionally biased region" description="Low complexity" evidence="1">
    <location>
        <begin position="8"/>
        <end position="21"/>
    </location>
</feature>
<dbReference type="InterPro" id="IPR047168">
    <property type="entry name" value="LEC1-like"/>
</dbReference>
<organism evidence="3 4">
    <name type="scientific">Ascodesmis nigricans</name>
    <dbReference type="NCBI Taxonomy" id="341454"/>
    <lineage>
        <taxon>Eukaryota</taxon>
        <taxon>Fungi</taxon>
        <taxon>Dikarya</taxon>
        <taxon>Ascomycota</taxon>
        <taxon>Pezizomycotina</taxon>
        <taxon>Pezizomycetes</taxon>
        <taxon>Pezizales</taxon>
        <taxon>Ascodesmidaceae</taxon>
        <taxon>Ascodesmis</taxon>
    </lineage>
</organism>